<evidence type="ECO:0000313" key="3">
    <source>
        <dbReference type="Proteomes" id="UP001138500"/>
    </source>
</evidence>
<dbReference type="PROSITE" id="PS50181">
    <property type="entry name" value="FBOX"/>
    <property type="match status" value="1"/>
</dbReference>
<reference evidence="2 3" key="1">
    <citation type="journal article" date="2018" name="IMA Fungus">
        <title>IMA Genome-F 10: Nine draft genome sequences of Claviceps purpurea s.lat., including C. arundinis, C. humidiphila, and C. cf. spartinae, pseudomolecules for the pitch canker pathogen Fusarium circinatum, draft genome of Davidsoniella eucalypti, Grosmannia galeiformis, Quambalaria eucalypti, and Teratosphaeria destructans.</title>
        <authorList>
            <person name="Wingfield B.D."/>
            <person name="Liu M."/>
            <person name="Nguyen H.D."/>
            <person name="Lane F.A."/>
            <person name="Morgan S.W."/>
            <person name="De Vos L."/>
            <person name="Wilken P.M."/>
            <person name="Duong T.A."/>
            <person name="Aylward J."/>
            <person name="Coetzee M.P."/>
            <person name="Dadej K."/>
            <person name="De Beer Z.W."/>
            <person name="Findlay W."/>
            <person name="Havenga M."/>
            <person name="Kolarik M."/>
            <person name="Menzies J.G."/>
            <person name="Naidoo K."/>
            <person name="Pochopski O."/>
            <person name="Shoukouhi P."/>
            <person name="Santana Q.C."/>
            <person name="Seifert K.A."/>
            <person name="Soal N."/>
            <person name="Steenkamp E.T."/>
            <person name="Tatham C.T."/>
            <person name="van der Nest M.A."/>
            <person name="Wingfield M.J."/>
        </authorList>
    </citation>
    <scope>NUCLEOTIDE SEQUENCE [LARGE SCALE GENOMIC DNA]</scope>
    <source>
        <strain evidence="2">CMW44962</strain>
    </source>
</reference>
<dbReference type="OrthoDB" id="5279008at2759"/>
<evidence type="ECO:0000259" key="1">
    <source>
        <dbReference type="PROSITE" id="PS50181"/>
    </source>
</evidence>
<comment type="caution">
    <text evidence="2">The sequence shown here is derived from an EMBL/GenBank/DDBJ whole genome shotgun (WGS) entry which is preliminary data.</text>
</comment>
<dbReference type="EMBL" id="RIBY02000402">
    <property type="protein sequence ID" value="KAH9843273.1"/>
    <property type="molecule type" value="Genomic_DNA"/>
</dbReference>
<reference evidence="2 3" key="2">
    <citation type="journal article" date="2021" name="Curr. Genet.">
        <title>Genetic response to nitrogen starvation in the aggressive Eucalyptus foliar pathogen Teratosphaeria destructans.</title>
        <authorList>
            <person name="Havenga M."/>
            <person name="Wingfield B.D."/>
            <person name="Wingfield M.J."/>
            <person name="Dreyer L.L."/>
            <person name="Roets F."/>
            <person name="Aylward J."/>
        </authorList>
    </citation>
    <scope>NUCLEOTIDE SEQUENCE [LARGE SCALE GENOMIC DNA]</scope>
    <source>
        <strain evidence="2">CMW44962</strain>
    </source>
</reference>
<keyword evidence="3" id="KW-1185">Reference proteome</keyword>
<sequence>MARTTILDLPSELIASVVTHLSDNDIFATRLANRHLERASLSFYGPHFFRKKGFMLTTPSLNVLRHVSEHEELRKDVQHIWFNPDCFTFVTPACGPDDQEMPPDPHDPDSKLLLLSPSDRRRYEAYRECMRDHSSLMRSSGAKLQEILTDVLPKLPRLEVIGMRRSEDHSPWGWARLRDAVGEDPRVLGPLPLGPLHHLSGPTRLFIAIIHSLAATTVKLRRLYTDAIEIDDVDPSLLPQTLLDRACNSIWYLELNSTRAWLARRNGRSDGGYIRNLEPANYGDGLVRLLRATTHLKEIGLQIFPGQTQSYLVAPGYPDPESWRTSYQYICLEKLTRDAPLRHLERVKLEKITTASATLRAFLAPSAHTLRSLKLRDVRLLSSRPPTPAEDADDDETPWTPIFTFLHTSCPALRHLLLYHLLHGTGAVSFRPNTPMLVPPVQTDPTTGLPTSTFGGSDEEEAFARYEHVALQVGDVEGGGRGGGEGDVRAVRDRVAGLVQGHWCVGPYFTYVIDDGVWFTDTSGEEW</sequence>
<evidence type="ECO:0000313" key="2">
    <source>
        <dbReference type="EMBL" id="KAH9843273.1"/>
    </source>
</evidence>
<accession>A0A9W7SYL1</accession>
<protein>
    <recommendedName>
        <fullName evidence="1">F-box domain-containing protein</fullName>
    </recommendedName>
</protein>
<name>A0A9W7SYL1_9PEZI</name>
<dbReference type="AlphaFoldDB" id="A0A9W7SYL1"/>
<organism evidence="2 3">
    <name type="scientific">Teratosphaeria destructans</name>
    <dbReference type="NCBI Taxonomy" id="418781"/>
    <lineage>
        <taxon>Eukaryota</taxon>
        <taxon>Fungi</taxon>
        <taxon>Dikarya</taxon>
        <taxon>Ascomycota</taxon>
        <taxon>Pezizomycotina</taxon>
        <taxon>Dothideomycetes</taxon>
        <taxon>Dothideomycetidae</taxon>
        <taxon>Mycosphaerellales</taxon>
        <taxon>Teratosphaeriaceae</taxon>
        <taxon>Teratosphaeria</taxon>
    </lineage>
</organism>
<feature type="domain" description="F-box" evidence="1">
    <location>
        <begin position="3"/>
        <end position="52"/>
    </location>
</feature>
<gene>
    <name evidence="2" type="ORF">Tdes44962_MAKER07529</name>
</gene>
<dbReference type="InterPro" id="IPR001810">
    <property type="entry name" value="F-box_dom"/>
</dbReference>
<dbReference type="Proteomes" id="UP001138500">
    <property type="component" value="Unassembled WGS sequence"/>
</dbReference>
<proteinExistence type="predicted"/>